<organism evidence="1 2">
    <name type="scientific">Pseudomonas fluorescens ICMP 11288</name>
    <dbReference type="NCBI Taxonomy" id="1198309"/>
    <lineage>
        <taxon>Bacteria</taxon>
        <taxon>Pseudomonadati</taxon>
        <taxon>Pseudomonadota</taxon>
        <taxon>Gammaproteobacteria</taxon>
        <taxon>Pseudomonadales</taxon>
        <taxon>Pseudomonadaceae</taxon>
        <taxon>Pseudomonas</taxon>
    </lineage>
</organism>
<dbReference type="AlphaFoldDB" id="A0A0W0H5L3"/>
<dbReference type="Proteomes" id="UP000054197">
    <property type="component" value="Unassembled WGS sequence"/>
</dbReference>
<reference evidence="1 2" key="1">
    <citation type="submission" date="2015-09" db="EMBL/GenBank/DDBJ databases">
        <title>Genome sequence of ICMP 11288.</title>
        <authorList>
            <person name="Visnovsky S."/>
            <person name="Lu A."/>
            <person name="Panda P."/>
            <person name="Pitman A."/>
        </authorList>
    </citation>
    <scope>NUCLEOTIDE SEQUENCE [LARGE SCALE GENOMIC DNA]</scope>
    <source>
        <strain evidence="1 2">ICMP 11288</strain>
    </source>
</reference>
<sequence length="72" mass="8181">MNADINLIYTRPFHPTRVSGDAIHALALWLKANGSRQVRQQQPDVRSVMSERYPAGLFSEDELQALCELLKN</sequence>
<gene>
    <name evidence="1" type="ORF">AO063_06710</name>
</gene>
<protein>
    <submittedName>
        <fullName evidence="1">Uncharacterized protein</fullName>
    </submittedName>
</protein>
<evidence type="ECO:0000313" key="1">
    <source>
        <dbReference type="EMBL" id="KTB56066.1"/>
    </source>
</evidence>
<dbReference type="RefSeq" id="WP_056860698.1">
    <property type="nucleotide sequence ID" value="NZ_LKEF01000074.1"/>
</dbReference>
<evidence type="ECO:0000313" key="2">
    <source>
        <dbReference type="Proteomes" id="UP000054197"/>
    </source>
</evidence>
<comment type="caution">
    <text evidence="1">The sequence shown here is derived from an EMBL/GenBank/DDBJ whole genome shotgun (WGS) entry which is preliminary data.</text>
</comment>
<accession>A0A0W0H5L3</accession>
<name>A0A0W0H5L3_PSEFL</name>
<dbReference type="EMBL" id="LKEF01000074">
    <property type="protein sequence ID" value="KTB56066.1"/>
    <property type="molecule type" value="Genomic_DNA"/>
</dbReference>
<proteinExistence type="predicted"/>